<evidence type="ECO:0000256" key="2">
    <source>
        <dbReference type="ARBA" id="ARBA00023054"/>
    </source>
</evidence>
<keyword evidence="5" id="KW-1185">Reference proteome</keyword>
<feature type="region of interest" description="Disordered" evidence="3">
    <location>
        <begin position="12"/>
        <end position="314"/>
    </location>
</feature>
<dbReference type="AlphaFoldDB" id="A0A6A6JQM2"/>
<feature type="compositionally biased region" description="Basic and acidic residues" evidence="3">
    <location>
        <begin position="340"/>
        <end position="354"/>
    </location>
</feature>
<feature type="compositionally biased region" description="Acidic residues" evidence="3">
    <location>
        <begin position="295"/>
        <end position="314"/>
    </location>
</feature>
<name>A0A6A6JQM2_WESOR</name>
<dbReference type="RefSeq" id="XP_033655737.1">
    <property type="nucleotide sequence ID" value="XM_033797943.1"/>
</dbReference>
<dbReference type="GeneID" id="54551118"/>
<dbReference type="OrthoDB" id="5430658at2759"/>
<gene>
    <name evidence="4" type="ORF">EI97DRAFT_431467</name>
</gene>
<proteinExistence type="inferred from homology"/>
<feature type="compositionally biased region" description="Basic and acidic residues" evidence="3">
    <location>
        <begin position="228"/>
        <end position="237"/>
    </location>
</feature>
<keyword evidence="2" id="KW-0175">Coiled coil</keyword>
<dbReference type="SMART" id="SM00784">
    <property type="entry name" value="SPT2"/>
    <property type="match status" value="1"/>
</dbReference>
<sequence>MALQLLNNILSSIDPSASPAASAPLKSPNTTASRPPPRPSGPANGTSQPQTLKRKAEGQASAVPAKVIRNDGTPSIPRPNSANSVRPTPISDTAKPKTPVSTTSVPYRGPAGNGASAAARTPVTAIKKPGTSASDTASKQSTGPTKTGSVTSPTSTAPSSAKKTSGYLALLERAKEAQKSKPVTPLIKHEPTKILSKKERLALRAQALGKKPPAGVLGSQVRPGSTKTEAKDVRKSTEIAYQGTARPTKKPAEVLTYQGTARPSSVGPSSKAGLPSGKAKPKQSQGRYGGYASWSDEEEEEDIEEDGYSDESDMEGGIWDVEQEEQMALKAAKKEDAEALAEEMRMKREKEERKRKLMAMSRAAAARRKY</sequence>
<evidence type="ECO:0000256" key="3">
    <source>
        <dbReference type="SAM" id="MobiDB-lite"/>
    </source>
</evidence>
<comment type="similarity">
    <text evidence="1">Belongs to the SPT2 family.</text>
</comment>
<feature type="region of interest" description="Disordered" evidence="3">
    <location>
        <begin position="340"/>
        <end position="370"/>
    </location>
</feature>
<protein>
    <recommendedName>
        <fullName evidence="6">SPT2-domain-containing protein</fullName>
    </recommendedName>
</protein>
<feature type="compositionally biased region" description="Basic and acidic residues" evidence="3">
    <location>
        <begin position="187"/>
        <end position="202"/>
    </location>
</feature>
<evidence type="ECO:0000313" key="4">
    <source>
        <dbReference type="EMBL" id="KAF2278198.1"/>
    </source>
</evidence>
<reference evidence="4" key="1">
    <citation type="journal article" date="2020" name="Stud. Mycol.">
        <title>101 Dothideomycetes genomes: a test case for predicting lifestyles and emergence of pathogens.</title>
        <authorList>
            <person name="Haridas S."/>
            <person name="Albert R."/>
            <person name="Binder M."/>
            <person name="Bloem J."/>
            <person name="Labutti K."/>
            <person name="Salamov A."/>
            <person name="Andreopoulos B."/>
            <person name="Baker S."/>
            <person name="Barry K."/>
            <person name="Bills G."/>
            <person name="Bluhm B."/>
            <person name="Cannon C."/>
            <person name="Castanera R."/>
            <person name="Culley D."/>
            <person name="Daum C."/>
            <person name="Ezra D."/>
            <person name="Gonzalez J."/>
            <person name="Henrissat B."/>
            <person name="Kuo A."/>
            <person name="Liang C."/>
            <person name="Lipzen A."/>
            <person name="Lutzoni F."/>
            <person name="Magnuson J."/>
            <person name="Mondo S."/>
            <person name="Nolan M."/>
            <person name="Ohm R."/>
            <person name="Pangilinan J."/>
            <person name="Park H.-J."/>
            <person name="Ramirez L."/>
            <person name="Alfaro M."/>
            <person name="Sun H."/>
            <person name="Tritt A."/>
            <person name="Yoshinaga Y."/>
            <person name="Zwiers L.-H."/>
            <person name="Turgeon B."/>
            <person name="Goodwin S."/>
            <person name="Spatafora J."/>
            <person name="Crous P."/>
            <person name="Grigoriev I."/>
        </authorList>
    </citation>
    <scope>NUCLEOTIDE SEQUENCE</scope>
    <source>
        <strain evidence="4">CBS 379.55</strain>
    </source>
</reference>
<feature type="compositionally biased region" description="Polar residues" evidence="3">
    <location>
        <begin position="131"/>
        <end position="146"/>
    </location>
</feature>
<accession>A0A6A6JQM2</accession>
<dbReference type="Proteomes" id="UP000800097">
    <property type="component" value="Unassembled WGS sequence"/>
</dbReference>
<feature type="compositionally biased region" description="Polar residues" evidence="3">
    <location>
        <begin position="257"/>
        <end position="268"/>
    </location>
</feature>
<evidence type="ECO:0000256" key="1">
    <source>
        <dbReference type="ARBA" id="ARBA00006461"/>
    </source>
</evidence>
<evidence type="ECO:0000313" key="5">
    <source>
        <dbReference type="Proteomes" id="UP000800097"/>
    </source>
</evidence>
<feature type="compositionally biased region" description="Low complexity" evidence="3">
    <location>
        <begin position="147"/>
        <end position="166"/>
    </location>
</feature>
<dbReference type="EMBL" id="ML986488">
    <property type="protein sequence ID" value="KAF2278198.1"/>
    <property type="molecule type" value="Genomic_DNA"/>
</dbReference>
<dbReference type="InterPro" id="IPR013256">
    <property type="entry name" value="Chromatin_SPT2"/>
</dbReference>
<feature type="compositionally biased region" description="Low complexity" evidence="3">
    <location>
        <begin position="12"/>
        <end position="33"/>
    </location>
</feature>
<evidence type="ECO:0008006" key="6">
    <source>
        <dbReference type="Google" id="ProtNLM"/>
    </source>
</evidence>
<organism evidence="4 5">
    <name type="scientific">Westerdykella ornata</name>
    <dbReference type="NCBI Taxonomy" id="318751"/>
    <lineage>
        <taxon>Eukaryota</taxon>
        <taxon>Fungi</taxon>
        <taxon>Dikarya</taxon>
        <taxon>Ascomycota</taxon>
        <taxon>Pezizomycotina</taxon>
        <taxon>Dothideomycetes</taxon>
        <taxon>Pleosporomycetidae</taxon>
        <taxon>Pleosporales</taxon>
        <taxon>Sporormiaceae</taxon>
        <taxon>Westerdykella</taxon>
    </lineage>
</organism>